<evidence type="ECO:0000256" key="2">
    <source>
        <dbReference type="SAM" id="SignalP"/>
    </source>
</evidence>
<name>A0A3S4VBP1_9FLAO</name>
<reference evidence="4 6" key="1">
    <citation type="submission" date="2014-07" db="EMBL/GenBank/DDBJ databases">
        <authorList>
            <person name="Pisani N.G."/>
            <person name="Newman J.D."/>
        </authorList>
    </citation>
    <scope>NUCLEOTIDE SEQUENCE [LARGE SCALE GENOMIC DNA]</scope>
    <source>
        <strain evidence="4 6">LMG 24720</strain>
    </source>
</reference>
<evidence type="ECO:0000256" key="1">
    <source>
        <dbReference type="ARBA" id="ARBA00022729"/>
    </source>
</evidence>
<keyword evidence="1 2" id="KW-0732">Signal</keyword>
<dbReference type="KEGG" id="cant:NCTC13489_00301"/>
<feature type="domain" description="Secretion system C-terminal sorting" evidence="3">
    <location>
        <begin position="196"/>
        <end position="261"/>
    </location>
</feature>
<organism evidence="5 7">
    <name type="scientific">Kaistella antarctica</name>
    <dbReference type="NCBI Taxonomy" id="266748"/>
    <lineage>
        <taxon>Bacteria</taxon>
        <taxon>Pseudomonadati</taxon>
        <taxon>Bacteroidota</taxon>
        <taxon>Flavobacteriia</taxon>
        <taxon>Flavobacteriales</taxon>
        <taxon>Weeksellaceae</taxon>
        <taxon>Chryseobacterium group</taxon>
        <taxon>Kaistella</taxon>
    </lineage>
</organism>
<dbReference type="Pfam" id="PF18962">
    <property type="entry name" value="Por_Secre_tail"/>
    <property type="match status" value="1"/>
</dbReference>
<dbReference type="RefSeq" id="WP_034716481.1">
    <property type="nucleotide sequence ID" value="NZ_FOIX01000002.1"/>
</dbReference>
<accession>A0A3S4VBP1</accession>
<dbReference type="Proteomes" id="UP000028349">
    <property type="component" value="Unassembled WGS sequence"/>
</dbReference>
<keyword evidence="6" id="KW-1185">Reference proteome</keyword>
<feature type="signal peptide" evidence="2">
    <location>
        <begin position="1"/>
        <end position="18"/>
    </location>
</feature>
<dbReference type="AlphaFoldDB" id="A0A3S4VBP1"/>
<dbReference type="Proteomes" id="UP000270036">
    <property type="component" value="Chromosome"/>
</dbReference>
<evidence type="ECO:0000313" key="7">
    <source>
        <dbReference type="Proteomes" id="UP000270036"/>
    </source>
</evidence>
<evidence type="ECO:0000313" key="6">
    <source>
        <dbReference type="Proteomes" id="UP000028349"/>
    </source>
</evidence>
<gene>
    <name evidence="4" type="ORF">HY04_01620</name>
    <name evidence="5" type="ORF">NCTC13489_00301</name>
</gene>
<dbReference type="InterPro" id="IPR026444">
    <property type="entry name" value="Secre_tail"/>
</dbReference>
<dbReference type="EMBL" id="JPEP01000001">
    <property type="protein sequence ID" value="KEY19947.1"/>
    <property type="molecule type" value="Genomic_DNA"/>
</dbReference>
<reference evidence="5 7" key="2">
    <citation type="submission" date="2018-12" db="EMBL/GenBank/DDBJ databases">
        <authorList>
            <consortium name="Pathogen Informatics"/>
        </authorList>
    </citation>
    <scope>NUCLEOTIDE SEQUENCE [LARGE SCALE GENOMIC DNA]</scope>
    <source>
        <strain evidence="5 7">NCTC13489</strain>
    </source>
</reference>
<dbReference type="NCBIfam" id="TIGR04183">
    <property type="entry name" value="Por_Secre_tail"/>
    <property type="match status" value="1"/>
</dbReference>
<dbReference type="STRING" id="266748.HY04_01620"/>
<dbReference type="EMBL" id="LR134441">
    <property type="protein sequence ID" value="VEH96002.1"/>
    <property type="molecule type" value="Genomic_DNA"/>
</dbReference>
<proteinExistence type="predicted"/>
<evidence type="ECO:0000259" key="3">
    <source>
        <dbReference type="Pfam" id="PF18962"/>
    </source>
</evidence>
<protein>
    <submittedName>
        <fullName evidence="5">Por secretion system C-terminal sorting domain</fullName>
    </submittedName>
</protein>
<evidence type="ECO:0000313" key="5">
    <source>
        <dbReference type="EMBL" id="VEH96002.1"/>
    </source>
</evidence>
<feature type="chain" id="PRO_5018669654" evidence="2">
    <location>
        <begin position="19"/>
        <end position="263"/>
    </location>
</feature>
<sequence>MKKLVLFSSLFMTCFGYAQITLEKAFPNNENIITYQDGDQLYYVSTVQGSNVITIYNQDYTVFKTVNSQIPSNYNIYLINSNIYPGYSVSKYLFNADAKMEFFVSGSYYVSDTASYIFQSKIVNEDGIIVKDFGDISIGSFYPYTDPVANKNKMVVHKYGLLNNVAWSTDEIYSLPTSSLTTKEINNLTGSKLSAFPIPTSSRLNILNPRNGNYLVEITDVSGKIVKTKAFGNENQINILVADLPTGVYFYKIGNQSSKFIKD</sequence>
<dbReference type="OrthoDB" id="1268820at2"/>
<evidence type="ECO:0000313" key="4">
    <source>
        <dbReference type="EMBL" id="KEY19947.1"/>
    </source>
</evidence>